<feature type="domain" description="Aerotolerance regulator N-terminal" evidence="2">
    <location>
        <begin position="1"/>
        <end position="77"/>
    </location>
</feature>
<evidence type="ECO:0000313" key="5">
    <source>
        <dbReference type="Proteomes" id="UP000005824"/>
    </source>
</evidence>
<dbReference type="SUPFAM" id="SSF52317">
    <property type="entry name" value="Class I glutamine amidotransferase-like"/>
    <property type="match status" value="1"/>
</dbReference>
<dbReference type="Pfam" id="PF07584">
    <property type="entry name" value="BatA"/>
    <property type="match status" value="1"/>
</dbReference>
<keyword evidence="1" id="KW-1133">Transmembrane helix</keyword>
<feature type="domain" description="VWFA" evidence="3">
    <location>
        <begin position="94"/>
        <end position="199"/>
    </location>
</feature>
<dbReference type="Gene3D" id="3.40.50.880">
    <property type="match status" value="1"/>
</dbReference>
<dbReference type="InterPro" id="IPR029062">
    <property type="entry name" value="Class_I_gatase-like"/>
</dbReference>
<evidence type="ECO:0000256" key="1">
    <source>
        <dbReference type="SAM" id="Phobius"/>
    </source>
</evidence>
<keyword evidence="1" id="KW-0472">Membrane</keyword>
<name>B4D6K2_9BACT</name>
<comment type="caution">
    <text evidence="4">The sequence shown here is derived from an EMBL/GenBank/DDBJ whole genome shotgun (WGS) entry which is preliminary data.</text>
</comment>
<reference evidence="4 5" key="1">
    <citation type="journal article" date="2011" name="J. Bacteriol.">
        <title>Genome sequence of Chthoniobacter flavus Ellin428, an aerobic heterotrophic soil bacterium.</title>
        <authorList>
            <person name="Kant R."/>
            <person name="van Passel M.W."/>
            <person name="Palva A."/>
            <person name="Lucas S."/>
            <person name="Lapidus A."/>
            <person name="Glavina Del Rio T."/>
            <person name="Dalin E."/>
            <person name="Tice H."/>
            <person name="Bruce D."/>
            <person name="Goodwin L."/>
            <person name="Pitluck S."/>
            <person name="Larimer F.W."/>
            <person name="Land M.L."/>
            <person name="Hauser L."/>
            <person name="Sangwan P."/>
            <person name="de Vos W.M."/>
            <person name="Janssen P.H."/>
            <person name="Smidt H."/>
        </authorList>
    </citation>
    <scope>NUCLEOTIDE SEQUENCE [LARGE SCALE GENOMIC DNA]</scope>
    <source>
        <strain evidence="4 5">Ellin428</strain>
    </source>
</reference>
<evidence type="ECO:0000259" key="2">
    <source>
        <dbReference type="Pfam" id="PF07584"/>
    </source>
</evidence>
<protein>
    <submittedName>
        <fullName evidence="4">Conserved hypothetical membrane protein</fullName>
    </submittedName>
</protein>
<dbReference type="InterPro" id="IPR036465">
    <property type="entry name" value="vWFA_dom_sf"/>
</dbReference>
<dbReference type="EMBL" id="ABVL01000016">
    <property type="protein sequence ID" value="EDY17803.1"/>
    <property type="molecule type" value="Genomic_DNA"/>
</dbReference>
<feature type="transmembrane region" description="Helical" evidence="1">
    <location>
        <begin position="667"/>
        <end position="690"/>
    </location>
</feature>
<dbReference type="SUPFAM" id="SSF53300">
    <property type="entry name" value="vWA-like"/>
    <property type="match status" value="1"/>
</dbReference>
<feature type="transmembrane region" description="Helical" evidence="1">
    <location>
        <begin position="6"/>
        <end position="27"/>
    </location>
</feature>
<dbReference type="InterPro" id="IPR011933">
    <property type="entry name" value="Double_TM_dom"/>
</dbReference>
<keyword evidence="5" id="KW-1185">Reference proteome</keyword>
<dbReference type="InterPro" id="IPR024163">
    <property type="entry name" value="Aerotolerance_reg_N"/>
</dbReference>
<dbReference type="Proteomes" id="UP000005824">
    <property type="component" value="Unassembled WGS sequence"/>
</dbReference>
<dbReference type="Gene3D" id="2.60.40.10">
    <property type="entry name" value="Immunoglobulins"/>
    <property type="match status" value="1"/>
</dbReference>
<keyword evidence="1" id="KW-0812">Transmembrane</keyword>
<dbReference type="InterPro" id="IPR002035">
    <property type="entry name" value="VWF_A"/>
</dbReference>
<gene>
    <name evidence="4" type="ORF">CfE428DRAFT_4542</name>
</gene>
<dbReference type="RefSeq" id="WP_006981863.1">
    <property type="nucleotide sequence ID" value="NZ_ABVL01000016.1"/>
</dbReference>
<sequence length="697" mass="76929">MSFLNLALLPGLVLLAFLPLVIHLLNLRFPRVFEFSSVKHIRETIAQRSRIFRLRHWLLILLRTALIALLLLAFLKPLLRRFNSNADRKAPRAVLIVIDHSLSMEHQGGGLSSRQRAQNEAEKILATLGAEDSVNIVTAGQTAQSCFFEMSRNHPDAKHFLAAIKPGYSRADFSRANTVAARLLAQSSGRPEIYYLSDFQRRNWANVDFTALPPSARLFFVDCAPPHPDNRAILGATLSQSQVLAGDTVTLEVEVGNFRNQPMQEPVKVMIDGSSSFEKEVSVAPWSTAKITLPVPPGGPGLHQCEIRIPPDDLPLDDHYFLTIPVLEKEGILIVSDAPDPKRDAVLFLKTALNPYEDHAGSLLPEQIPAAGLTSAKLAAVRKIFFTHTGPLNEATCKLLADFVFHGGGICYFLDGENDVANFAALERATGPGTLPLQLGARRIAKNVGAAAQQIIRGDFKSRYLRLFREANRQNLALLEFYDIDDAAATGAGKVLLTYADDTPAMASANHGLGTMLFMNFSVSEFSSNLARQRIFPAWMQEIVKNLTSDEPLPLSTQVGETVSDEIWKSELAENALRKPGGELADVKTEPLGERIGITFTPDEPGFYTMRGPKLLHSYAVNPPPDESDLRPIDRALLPEQLSEKGQAGFFVQGHEDFENLILGKPIFHWFVLAAVALLLIELLFQLFLLRTANKQS</sequence>
<dbReference type="InterPro" id="IPR013783">
    <property type="entry name" value="Ig-like_fold"/>
</dbReference>
<accession>B4D6K2</accession>
<organism evidence="4 5">
    <name type="scientific">Chthoniobacter flavus Ellin428</name>
    <dbReference type="NCBI Taxonomy" id="497964"/>
    <lineage>
        <taxon>Bacteria</taxon>
        <taxon>Pseudomonadati</taxon>
        <taxon>Verrucomicrobiota</taxon>
        <taxon>Spartobacteria</taxon>
        <taxon>Chthoniobacterales</taxon>
        <taxon>Chthoniobacteraceae</taxon>
        <taxon>Chthoniobacter</taxon>
    </lineage>
</organism>
<dbReference type="PANTHER" id="PTHR37464">
    <property type="entry name" value="BLL2463 PROTEIN"/>
    <property type="match status" value="1"/>
</dbReference>
<dbReference type="AlphaFoldDB" id="B4D6K2"/>
<dbReference type="eggNOG" id="COG1572">
    <property type="taxonomic scope" value="Bacteria"/>
</dbReference>
<dbReference type="STRING" id="497964.CfE428DRAFT_4542"/>
<dbReference type="Gene3D" id="3.40.50.410">
    <property type="entry name" value="von Willebrand factor, type A domain"/>
    <property type="match status" value="1"/>
</dbReference>
<evidence type="ECO:0000313" key="4">
    <source>
        <dbReference type="EMBL" id="EDY17803.1"/>
    </source>
</evidence>
<dbReference type="PANTHER" id="PTHR37464:SF1">
    <property type="entry name" value="BLL2463 PROTEIN"/>
    <property type="match status" value="1"/>
</dbReference>
<feature type="transmembrane region" description="Helical" evidence="1">
    <location>
        <begin position="57"/>
        <end position="75"/>
    </location>
</feature>
<evidence type="ECO:0000259" key="3">
    <source>
        <dbReference type="Pfam" id="PF13519"/>
    </source>
</evidence>
<dbReference type="InParanoid" id="B4D6K2"/>
<dbReference type="Pfam" id="PF13519">
    <property type="entry name" value="VWA_2"/>
    <property type="match status" value="1"/>
</dbReference>
<dbReference type="NCBIfam" id="TIGR02226">
    <property type="entry name" value="two_anch"/>
    <property type="match status" value="1"/>
</dbReference>
<proteinExistence type="predicted"/>